<sequence>MQNVTLAVMLAIANLGYAAFIYLSLQPWFVTHDPGGLQLLMHFFVTAPLTIITSVWLYVAAKASPLSPKAWKLNLAGLLVPLMSMQTGVTYYHFDKIGLAAALLITVALIGFYMKAQIRHRTLTHQR</sequence>
<dbReference type="RefSeq" id="WP_133588800.1">
    <property type="nucleotide sequence ID" value="NZ_CP037953.1"/>
</dbReference>
<keyword evidence="1" id="KW-0472">Membrane</keyword>
<comment type="caution">
    <text evidence="2">The sequence shown here is derived from an EMBL/GenBank/DDBJ whole genome shotgun (WGS) entry which is preliminary data.</text>
</comment>
<evidence type="ECO:0000256" key="1">
    <source>
        <dbReference type="SAM" id="Phobius"/>
    </source>
</evidence>
<dbReference type="Proteomes" id="UP000295375">
    <property type="component" value="Unassembled WGS sequence"/>
</dbReference>
<protein>
    <submittedName>
        <fullName evidence="2">Uncharacterized protein</fullName>
    </submittedName>
</protein>
<dbReference type="AlphaFoldDB" id="A0A4V3D7X3"/>
<evidence type="ECO:0000313" key="3">
    <source>
        <dbReference type="Proteomes" id="UP000295375"/>
    </source>
</evidence>
<feature type="transmembrane region" description="Helical" evidence="1">
    <location>
        <begin position="97"/>
        <end position="114"/>
    </location>
</feature>
<dbReference type="OrthoDB" id="7067179at2"/>
<proteinExistence type="predicted"/>
<evidence type="ECO:0000313" key="2">
    <source>
        <dbReference type="EMBL" id="TDQ49317.1"/>
    </source>
</evidence>
<keyword evidence="1" id="KW-1133">Transmembrane helix</keyword>
<keyword evidence="1" id="KW-0812">Transmembrane</keyword>
<keyword evidence="3" id="KW-1185">Reference proteome</keyword>
<accession>A0A4V3D7X3</accession>
<reference evidence="2 3" key="1">
    <citation type="submission" date="2019-03" db="EMBL/GenBank/DDBJ databases">
        <title>Genomic Encyclopedia of Type Strains, Phase IV (KMG-IV): sequencing the most valuable type-strain genomes for metagenomic binning, comparative biology and taxonomic classification.</title>
        <authorList>
            <person name="Goeker M."/>
        </authorList>
    </citation>
    <scope>NUCLEOTIDE SEQUENCE [LARGE SCALE GENOMIC DNA]</scope>
    <source>
        <strain evidence="2 3">DSM 103792</strain>
    </source>
</reference>
<name>A0A4V3D7X3_9GAMM</name>
<gene>
    <name evidence="2" type="ORF">EV696_10421</name>
</gene>
<organism evidence="2 3">
    <name type="scientific">Permianibacter aggregans</name>
    <dbReference type="NCBI Taxonomy" id="1510150"/>
    <lineage>
        <taxon>Bacteria</taxon>
        <taxon>Pseudomonadati</taxon>
        <taxon>Pseudomonadota</taxon>
        <taxon>Gammaproteobacteria</taxon>
        <taxon>Pseudomonadales</taxon>
        <taxon>Pseudomonadaceae</taxon>
        <taxon>Permianibacter</taxon>
    </lineage>
</organism>
<feature type="transmembrane region" description="Helical" evidence="1">
    <location>
        <begin position="73"/>
        <end position="91"/>
    </location>
</feature>
<dbReference type="EMBL" id="SNYM01000004">
    <property type="protein sequence ID" value="TDQ49317.1"/>
    <property type="molecule type" value="Genomic_DNA"/>
</dbReference>
<feature type="transmembrane region" description="Helical" evidence="1">
    <location>
        <begin position="42"/>
        <end position="61"/>
    </location>
</feature>